<protein>
    <submittedName>
        <fullName evidence="1">Uncharacterized protein</fullName>
    </submittedName>
</protein>
<reference evidence="1 2" key="1">
    <citation type="journal article" date="2016" name="Nat. Commun.">
        <title>Thousands of microbial genomes shed light on interconnected biogeochemical processes in an aquifer system.</title>
        <authorList>
            <person name="Anantharaman K."/>
            <person name="Brown C.T."/>
            <person name="Hug L.A."/>
            <person name="Sharon I."/>
            <person name="Castelle C.J."/>
            <person name="Probst A.J."/>
            <person name="Thomas B.C."/>
            <person name="Singh A."/>
            <person name="Wilkins M.J."/>
            <person name="Karaoz U."/>
            <person name="Brodie E.L."/>
            <person name="Williams K.H."/>
            <person name="Hubbard S.S."/>
            <person name="Banfield J.F."/>
        </authorList>
    </citation>
    <scope>NUCLEOTIDE SEQUENCE [LARGE SCALE GENOMIC DNA]</scope>
</reference>
<name>A0A1F7YDQ9_9BACT</name>
<accession>A0A1F7YDQ9</accession>
<evidence type="ECO:0000313" key="1">
    <source>
        <dbReference type="EMBL" id="OGM25019.1"/>
    </source>
</evidence>
<evidence type="ECO:0000313" key="2">
    <source>
        <dbReference type="Proteomes" id="UP000178851"/>
    </source>
</evidence>
<dbReference type="EMBL" id="MGGI01000024">
    <property type="protein sequence ID" value="OGM25019.1"/>
    <property type="molecule type" value="Genomic_DNA"/>
</dbReference>
<proteinExistence type="predicted"/>
<organism evidence="1 2">
    <name type="scientific">Candidatus Woesebacteria bacterium RIFCSPHIGHO2_01_FULL_39_28</name>
    <dbReference type="NCBI Taxonomy" id="1802496"/>
    <lineage>
        <taxon>Bacteria</taxon>
        <taxon>Candidatus Woeseibacteriota</taxon>
    </lineage>
</organism>
<gene>
    <name evidence="1" type="ORF">A2627_05125</name>
</gene>
<sequence>MLSGTLVTGIREGIIFGEFTTGNLNQLADQIRERAKRGALEHRDVVDYFRGKNKVAADQRRAITGAIKNGQQVRDEVGLTEIDTKNYRAAAAARKFQIDQNRTALTALNALRIPGPTFVREEDRFEIVDRLAKELDPDDHGWPAYEGRSDLARSQAVNPLRGELARMFRVPRIGPSKK</sequence>
<comment type="caution">
    <text evidence="1">The sequence shown here is derived from an EMBL/GenBank/DDBJ whole genome shotgun (WGS) entry which is preliminary data.</text>
</comment>
<dbReference type="AlphaFoldDB" id="A0A1F7YDQ9"/>
<dbReference type="Proteomes" id="UP000178851">
    <property type="component" value="Unassembled WGS sequence"/>
</dbReference>